<dbReference type="FunFam" id="3.40.50.300:FF:000973">
    <property type="entry name" value="Multidrug resistance-associated protein 4"/>
    <property type="match status" value="1"/>
</dbReference>
<dbReference type="InterPro" id="IPR036640">
    <property type="entry name" value="ABC1_TM_sf"/>
</dbReference>
<comment type="subcellular location">
    <subcellularLocation>
        <location evidence="1">Membrane</location>
        <topology evidence="1">Multi-pass membrane protein</topology>
    </subcellularLocation>
</comment>
<dbReference type="PANTHER" id="PTHR24223">
    <property type="entry name" value="ATP-BINDING CASSETTE SUB-FAMILY C"/>
    <property type="match status" value="1"/>
</dbReference>
<dbReference type="InterPro" id="IPR003593">
    <property type="entry name" value="AAA+_ATPase"/>
</dbReference>
<dbReference type="PANTHER" id="PTHR24223:SF456">
    <property type="entry name" value="MULTIDRUG RESISTANCE-ASSOCIATED PROTEIN LETHAL(2)03659"/>
    <property type="match status" value="1"/>
</dbReference>
<dbReference type="GO" id="GO:0016020">
    <property type="term" value="C:membrane"/>
    <property type="evidence" value="ECO:0007669"/>
    <property type="project" value="UniProtKB-SubCell"/>
</dbReference>
<evidence type="ECO:0000256" key="4">
    <source>
        <dbReference type="ARBA" id="ARBA00022692"/>
    </source>
</evidence>
<proteinExistence type="inferred from homology"/>
<dbReference type="EMBL" id="BMAT01013721">
    <property type="protein sequence ID" value="GFS18862.1"/>
    <property type="molecule type" value="Genomic_DNA"/>
</dbReference>
<dbReference type="SUPFAM" id="SSF52540">
    <property type="entry name" value="P-loop containing nucleoside triphosphate hydrolases"/>
    <property type="match status" value="2"/>
</dbReference>
<evidence type="ECO:0000256" key="7">
    <source>
        <dbReference type="ARBA" id="ARBA00022840"/>
    </source>
</evidence>
<dbReference type="CDD" id="cd18601">
    <property type="entry name" value="ABC_6TM_MRP4_D2_like"/>
    <property type="match status" value="1"/>
</dbReference>
<dbReference type="InterPro" id="IPR003439">
    <property type="entry name" value="ABC_transporter-like_ATP-bd"/>
</dbReference>
<feature type="transmembrane region" description="Helical" evidence="11">
    <location>
        <begin position="650"/>
        <end position="669"/>
    </location>
</feature>
<gene>
    <name evidence="14" type="ORF">ElyMa_006858500</name>
</gene>
<dbReference type="GO" id="GO:0140359">
    <property type="term" value="F:ABC-type transporter activity"/>
    <property type="evidence" value="ECO:0007669"/>
    <property type="project" value="InterPro"/>
</dbReference>
<feature type="transmembrane region" description="Helical" evidence="11">
    <location>
        <begin position="550"/>
        <end position="574"/>
    </location>
</feature>
<accession>A0AAV4JBK9</accession>
<dbReference type="Gene3D" id="3.40.50.300">
    <property type="entry name" value="P-loop containing nucleotide triphosphate hydrolases"/>
    <property type="match status" value="2"/>
</dbReference>
<dbReference type="PROSITE" id="PS00211">
    <property type="entry name" value="ABC_TRANSPORTER_1"/>
    <property type="match status" value="1"/>
</dbReference>
<evidence type="ECO:0000256" key="6">
    <source>
        <dbReference type="ARBA" id="ARBA00022741"/>
    </source>
</evidence>
<feature type="transmembrane region" description="Helical" evidence="11">
    <location>
        <begin position="87"/>
        <end position="106"/>
    </location>
</feature>
<keyword evidence="8 11" id="KW-1133">Transmembrane helix</keyword>
<evidence type="ECO:0000256" key="3">
    <source>
        <dbReference type="ARBA" id="ARBA00022448"/>
    </source>
</evidence>
<evidence type="ECO:0000313" key="14">
    <source>
        <dbReference type="EMBL" id="GFS18862.1"/>
    </source>
</evidence>
<keyword evidence="7" id="KW-0067">ATP-binding</keyword>
<dbReference type="Pfam" id="PF00005">
    <property type="entry name" value="ABC_tran"/>
    <property type="match status" value="2"/>
</dbReference>
<feature type="transmembrane region" description="Helical" evidence="11">
    <location>
        <begin position="763"/>
        <end position="784"/>
    </location>
</feature>
<dbReference type="GO" id="GO:0005524">
    <property type="term" value="F:ATP binding"/>
    <property type="evidence" value="ECO:0007669"/>
    <property type="project" value="UniProtKB-KW"/>
</dbReference>
<dbReference type="CDD" id="cd03250">
    <property type="entry name" value="ABCC_MRP_domain1"/>
    <property type="match status" value="1"/>
</dbReference>
<feature type="compositionally biased region" description="Acidic residues" evidence="10">
    <location>
        <begin position="411"/>
        <end position="426"/>
    </location>
</feature>
<reference evidence="14 15" key="1">
    <citation type="journal article" date="2021" name="Elife">
        <title>Chloroplast acquisition without the gene transfer in kleptoplastic sea slugs, Plakobranchus ocellatus.</title>
        <authorList>
            <person name="Maeda T."/>
            <person name="Takahashi S."/>
            <person name="Yoshida T."/>
            <person name="Shimamura S."/>
            <person name="Takaki Y."/>
            <person name="Nagai Y."/>
            <person name="Toyoda A."/>
            <person name="Suzuki Y."/>
            <person name="Arimoto A."/>
            <person name="Ishii H."/>
            <person name="Satoh N."/>
            <person name="Nishiyama T."/>
            <person name="Hasebe M."/>
            <person name="Maruyama T."/>
            <person name="Minagawa J."/>
            <person name="Obokata J."/>
            <person name="Shigenobu S."/>
        </authorList>
    </citation>
    <scope>NUCLEOTIDE SEQUENCE [LARGE SCALE GENOMIC DNA]</scope>
</reference>
<evidence type="ECO:0000256" key="10">
    <source>
        <dbReference type="SAM" id="MobiDB-lite"/>
    </source>
</evidence>
<dbReference type="PROSITE" id="PS50929">
    <property type="entry name" value="ABC_TM1F"/>
    <property type="match status" value="1"/>
</dbReference>
<evidence type="ECO:0000256" key="9">
    <source>
        <dbReference type="ARBA" id="ARBA00023136"/>
    </source>
</evidence>
<dbReference type="Gene3D" id="1.20.1560.10">
    <property type="entry name" value="ABC transporter type 1, transmembrane domain"/>
    <property type="match status" value="1"/>
</dbReference>
<feature type="domain" description="ABC transporter" evidence="12">
    <location>
        <begin position="188"/>
        <end position="412"/>
    </location>
</feature>
<feature type="transmembrane region" description="Helical" evidence="11">
    <location>
        <begin position="481"/>
        <end position="502"/>
    </location>
</feature>
<feature type="region of interest" description="Disordered" evidence="10">
    <location>
        <begin position="57"/>
        <end position="80"/>
    </location>
</feature>
<keyword evidence="5" id="KW-0677">Repeat</keyword>
<name>A0AAV4JBK9_9GAST</name>
<dbReference type="FunFam" id="1.20.1560.10:FF:000014">
    <property type="entry name" value="Multidrug resistance-associated protein member 4"/>
    <property type="match status" value="1"/>
</dbReference>
<evidence type="ECO:0000259" key="13">
    <source>
        <dbReference type="PROSITE" id="PS50929"/>
    </source>
</evidence>
<dbReference type="SUPFAM" id="SSF90123">
    <property type="entry name" value="ABC transporter transmembrane region"/>
    <property type="match status" value="1"/>
</dbReference>
<dbReference type="InterPro" id="IPR027417">
    <property type="entry name" value="P-loop_NTPase"/>
</dbReference>
<dbReference type="AlphaFoldDB" id="A0AAV4JBK9"/>
<sequence>MPNAMIPEDTDNSSAEIAVLARRVRVSACTASVWTIVPRFLYYVLAACTMAVESTDVSSSHPDSAELQPFDSGRTQGGGSRLRPHRLYLALPLMFLLASTLVGIMFECARRAGDGLAATTRVKRFLLLEELQAPSCGVEGAQNSLHKPSADGVNGGSKVGSGGSDAVGDNSSSGIGTFDVDADDEPYVQLRHVTAKWDGTYTETNTLDDVSLRVGPGELMAVIGPVGSGKSSLLMTILGELKAQSGSIESHGTIAYVSQQPWVFSGSVRQNIIFGSKYDKARYDKVIKAAALTRDLTIMPNGDATLIGDRGVSLSGGQRARVSLARALYMDADIYLLDDPLSAVDSAVGRHIFEKCIVKFLRDKPRILVTHQVQFLPVAHSIFILKEVMDALADSDADEAEFHQEYYDNSSSDDDFDSDRASDDEDGGRSRVKFLFDKLLVVLFWLPEPVQLPDEEERAQGSVGFKVYVDYFKAGTGIFKFILLVLLNLLAQACYVGSDWWLSRWSNLEEEKYAAQKEFSQFIQDHNITNISNIGANLTLPTVPYVDSYFNVYVFTGIIVAVFVFGLARALLFFKIAVDAARNLHNSMFSRVLRANISFFDNNPVGRILNRFSKDVGHMDDLLPVTFFDFVQCSLLILGIVLVAGVVNPWVFIPTVPLGILFVYVRKYYLETSRSIKRLEGTLRSPVFSYLSASLQGLHTIRAMRMQKQFMAEFDSYQDHHTEAWYLFLATSRWLAVRLDMLCAMFVIAVTTCSMLAADSMNAGLVGLSITYTMTLMGLFQWGVRQSAEVENQMISVERVLEYSRLPVEADLDSKPGKKPPPSWPMHGAIKADNINLQYSASGPFVLKNLNFDIKGKEKIGIVGRTGAGKSSLLTTLFRMVEPQGNLIIDGINIQDIGLHDLRSKISIIPQVR</sequence>
<dbReference type="Proteomes" id="UP000762676">
    <property type="component" value="Unassembled WGS sequence"/>
</dbReference>
<keyword evidence="4 11" id="KW-0812">Transmembrane</keyword>
<protein>
    <submittedName>
        <fullName evidence="14">Multidrug resistance-associated protein 4</fullName>
    </submittedName>
</protein>
<evidence type="ECO:0000259" key="12">
    <source>
        <dbReference type="PROSITE" id="PS50893"/>
    </source>
</evidence>
<dbReference type="InterPro" id="IPR047083">
    <property type="entry name" value="ABCC4_TMD2"/>
</dbReference>
<evidence type="ECO:0000256" key="2">
    <source>
        <dbReference type="ARBA" id="ARBA00009726"/>
    </source>
</evidence>
<dbReference type="GO" id="GO:0016887">
    <property type="term" value="F:ATP hydrolysis activity"/>
    <property type="evidence" value="ECO:0007669"/>
    <property type="project" value="InterPro"/>
</dbReference>
<feature type="compositionally biased region" description="Gly residues" evidence="10">
    <location>
        <begin position="153"/>
        <end position="165"/>
    </location>
</feature>
<feature type="domain" description="ABC transmembrane type-1" evidence="13">
    <location>
        <begin position="482"/>
        <end position="792"/>
    </location>
</feature>
<organism evidence="14 15">
    <name type="scientific">Elysia marginata</name>
    <dbReference type="NCBI Taxonomy" id="1093978"/>
    <lineage>
        <taxon>Eukaryota</taxon>
        <taxon>Metazoa</taxon>
        <taxon>Spiralia</taxon>
        <taxon>Lophotrochozoa</taxon>
        <taxon>Mollusca</taxon>
        <taxon>Gastropoda</taxon>
        <taxon>Heterobranchia</taxon>
        <taxon>Euthyneura</taxon>
        <taxon>Panpulmonata</taxon>
        <taxon>Sacoglossa</taxon>
        <taxon>Placobranchoidea</taxon>
        <taxon>Plakobranchidae</taxon>
        <taxon>Elysia</taxon>
    </lineage>
</organism>
<comment type="caution">
    <text evidence="14">The sequence shown here is derived from an EMBL/GenBank/DDBJ whole genome shotgun (WGS) entry which is preliminary data.</text>
</comment>
<keyword evidence="6" id="KW-0547">Nucleotide-binding</keyword>
<keyword evidence="3" id="KW-0813">Transport</keyword>
<comment type="similarity">
    <text evidence="2">Belongs to the ABC transporter superfamily. ABCC family. Conjugate transporter (TC 3.A.1.208) subfamily.</text>
</comment>
<dbReference type="Pfam" id="PF00664">
    <property type="entry name" value="ABC_membrane"/>
    <property type="match status" value="1"/>
</dbReference>
<feature type="region of interest" description="Disordered" evidence="10">
    <location>
        <begin position="408"/>
        <end position="427"/>
    </location>
</feature>
<evidence type="ECO:0000313" key="15">
    <source>
        <dbReference type="Proteomes" id="UP000762676"/>
    </source>
</evidence>
<keyword evidence="15" id="KW-1185">Reference proteome</keyword>
<evidence type="ECO:0000256" key="8">
    <source>
        <dbReference type="ARBA" id="ARBA00022989"/>
    </source>
</evidence>
<feature type="region of interest" description="Disordered" evidence="10">
    <location>
        <begin position="139"/>
        <end position="166"/>
    </location>
</feature>
<evidence type="ECO:0000256" key="5">
    <source>
        <dbReference type="ARBA" id="ARBA00022737"/>
    </source>
</evidence>
<evidence type="ECO:0000256" key="1">
    <source>
        <dbReference type="ARBA" id="ARBA00004141"/>
    </source>
</evidence>
<feature type="transmembrane region" description="Helical" evidence="11">
    <location>
        <begin position="735"/>
        <end position="757"/>
    </location>
</feature>
<dbReference type="InterPro" id="IPR050173">
    <property type="entry name" value="ABC_transporter_C-like"/>
</dbReference>
<dbReference type="PROSITE" id="PS50893">
    <property type="entry name" value="ABC_TRANSPORTER_2"/>
    <property type="match status" value="1"/>
</dbReference>
<keyword evidence="9 11" id="KW-0472">Membrane</keyword>
<dbReference type="InterPro" id="IPR011527">
    <property type="entry name" value="ABC1_TM_dom"/>
</dbReference>
<dbReference type="SMART" id="SM00382">
    <property type="entry name" value="AAA"/>
    <property type="match status" value="1"/>
</dbReference>
<feature type="transmembrane region" description="Helical" evidence="11">
    <location>
        <begin position="622"/>
        <end position="644"/>
    </location>
</feature>
<dbReference type="InterPro" id="IPR017871">
    <property type="entry name" value="ABC_transporter-like_CS"/>
</dbReference>
<evidence type="ECO:0000256" key="11">
    <source>
        <dbReference type="SAM" id="Phobius"/>
    </source>
</evidence>